<evidence type="ECO:0000313" key="1">
    <source>
        <dbReference type="EMBL" id="RJP26058.1"/>
    </source>
</evidence>
<organism evidence="1 2">
    <name type="scientific">Abyssobacteria bacterium (strain SURF_5)</name>
    <dbReference type="NCBI Taxonomy" id="2093360"/>
    <lineage>
        <taxon>Bacteria</taxon>
        <taxon>Pseudomonadati</taxon>
        <taxon>Candidatus Hydrogenedentota</taxon>
        <taxon>Candidatus Abyssobacteria</taxon>
    </lineage>
</organism>
<name>A0A3A4NZZ1_ABYX5</name>
<protein>
    <submittedName>
        <fullName evidence="1">Uncharacterized protein</fullName>
    </submittedName>
</protein>
<comment type="caution">
    <text evidence="1">The sequence shown here is derived from an EMBL/GenBank/DDBJ whole genome shotgun (WGS) entry which is preliminary data.</text>
</comment>
<dbReference type="Proteomes" id="UP000265882">
    <property type="component" value="Unassembled WGS sequence"/>
</dbReference>
<gene>
    <name evidence="1" type="ORF">C4520_01125</name>
</gene>
<proteinExistence type="predicted"/>
<reference evidence="1 2" key="1">
    <citation type="journal article" date="2017" name="ISME J.">
        <title>Energy and carbon metabolisms in a deep terrestrial subsurface fluid microbial community.</title>
        <authorList>
            <person name="Momper L."/>
            <person name="Jungbluth S.P."/>
            <person name="Lee M.D."/>
            <person name="Amend J.P."/>
        </authorList>
    </citation>
    <scope>NUCLEOTIDE SEQUENCE [LARGE SCALE GENOMIC DNA]</scope>
    <source>
        <strain evidence="1">SURF_5</strain>
    </source>
</reference>
<evidence type="ECO:0000313" key="2">
    <source>
        <dbReference type="Proteomes" id="UP000265882"/>
    </source>
</evidence>
<sequence length="94" mass="10816">MKILKMVPIHEFGNRICNLKFLEVSAERPQGEQFFQYALHEARDLVLLFPTEPHPQAVLHLFFIHGVDANGLTMTGAETGGHRRGWTDTERRFV</sequence>
<accession>A0A3A4NZZ1</accession>
<dbReference type="AlphaFoldDB" id="A0A3A4NZZ1"/>
<dbReference type="EMBL" id="QZKU01000013">
    <property type="protein sequence ID" value="RJP26058.1"/>
    <property type="molecule type" value="Genomic_DNA"/>
</dbReference>